<accession>A0A4S3JEB2</accession>
<dbReference type="EMBL" id="SOSA01000261">
    <property type="protein sequence ID" value="THC93500.1"/>
    <property type="molecule type" value="Genomic_DNA"/>
</dbReference>
<name>A0A4S3JEB2_9EURO</name>
<evidence type="ECO:0000313" key="2">
    <source>
        <dbReference type="Proteomes" id="UP000308092"/>
    </source>
</evidence>
<reference evidence="1 2" key="1">
    <citation type="submission" date="2019-03" db="EMBL/GenBank/DDBJ databases">
        <title>The genome sequence of a newly discovered highly antifungal drug resistant Aspergillus species, Aspergillus tanneri NIH 1004.</title>
        <authorList>
            <person name="Mounaud S."/>
            <person name="Singh I."/>
            <person name="Joardar V."/>
            <person name="Pakala S."/>
            <person name="Pakala S."/>
            <person name="Venepally P."/>
            <person name="Hoover J."/>
            <person name="Nierman W."/>
            <person name="Chung J."/>
            <person name="Losada L."/>
        </authorList>
    </citation>
    <scope>NUCLEOTIDE SEQUENCE [LARGE SCALE GENOMIC DNA]</scope>
    <source>
        <strain evidence="1 2">NIH1004</strain>
    </source>
</reference>
<dbReference type="Proteomes" id="UP000308092">
    <property type="component" value="Unassembled WGS sequence"/>
</dbReference>
<proteinExistence type="predicted"/>
<evidence type="ECO:0000313" key="1">
    <source>
        <dbReference type="EMBL" id="THC93500.1"/>
    </source>
</evidence>
<keyword evidence="2" id="KW-1185">Reference proteome</keyword>
<sequence length="60" mass="6752">MLSVSSGVVKILRSPALRMVSCLNGRHAHRCALDVPYFLYHVDEHRKQVCCQATVKVRTA</sequence>
<gene>
    <name evidence="1" type="ORF">EYZ11_007024</name>
</gene>
<dbReference type="AlphaFoldDB" id="A0A4S3JEB2"/>
<comment type="caution">
    <text evidence="1">The sequence shown here is derived from an EMBL/GenBank/DDBJ whole genome shotgun (WGS) entry which is preliminary data.</text>
</comment>
<organism evidence="1 2">
    <name type="scientific">Aspergillus tanneri</name>
    <dbReference type="NCBI Taxonomy" id="1220188"/>
    <lineage>
        <taxon>Eukaryota</taxon>
        <taxon>Fungi</taxon>
        <taxon>Dikarya</taxon>
        <taxon>Ascomycota</taxon>
        <taxon>Pezizomycotina</taxon>
        <taxon>Eurotiomycetes</taxon>
        <taxon>Eurotiomycetidae</taxon>
        <taxon>Eurotiales</taxon>
        <taxon>Aspergillaceae</taxon>
        <taxon>Aspergillus</taxon>
        <taxon>Aspergillus subgen. Circumdati</taxon>
    </lineage>
</organism>
<dbReference type="VEuPathDB" id="FungiDB:EYZ11_007024"/>
<protein>
    <submittedName>
        <fullName evidence="1">Uncharacterized protein</fullName>
    </submittedName>
</protein>